<accession>A0A1Z4JRU2</accession>
<organism evidence="2 3">
    <name type="scientific">Leptolyngbya boryana NIES-2135</name>
    <dbReference type="NCBI Taxonomy" id="1973484"/>
    <lineage>
        <taxon>Bacteria</taxon>
        <taxon>Bacillati</taxon>
        <taxon>Cyanobacteriota</taxon>
        <taxon>Cyanophyceae</taxon>
        <taxon>Leptolyngbyales</taxon>
        <taxon>Leptolyngbyaceae</taxon>
        <taxon>Leptolyngbya group</taxon>
        <taxon>Leptolyngbya</taxon>
    </lineage>
</organism>
<sequence length="172" mass="18792">MSDLIVIGFKDEFKADEVLIDLRKLELEYLIDLEDAAVVVRNQQGKVKIKQTQELVASGVLSGGFWGLLFGFLFFNPLLGWALGATVGAISGALTDIGIDDNFIREIGETIEPGTSALFILVRKSTPDKVLEDLSKFEGKVIRTSLSKHDEAELQAALAKSHQALQEASSDR</sequence>
<gene>
    <name evidence="2" type="ORF">NIES2135_63190</name>
</gene>
<evidence type="ECO:0008006" key="4">
    <source>
        <dbReference type="Google" id="ProtNLM"/>
    </source>
</evidence>
<dbReference type="Proteomes" id="UP000217895">
    <property type="component" value="Plasmid Plasmid1 dna"/>
</dbReference>
<dbReference type="AlphaFoldDB" id="A0A1Z4JRU2"/>
<protein>
    <recommendedName>
        <fullName evidence="4">Membrane protein of uknown function UCP014873</fullName>
    </recommendedName>
</protein>
<dbReference type="InterPro" id="IPR009200">
    <property type="entry name" value="DUF1269_membrane"/>
</dbReference>
<proteinExistence type="predicted"/>
<geneLocation type="plasmid" evidence="2">
    <name>plasmid1</name>
</geneLocation>
<evidence type="ECO:0000313" key="3">
    <source>
        <dbReference type="Proteomes" id="UP000217895"/>
    </source>
</evidence>
<keyword evidence="2" id="KW-0614">Plasmid</keyword>
<dbReference type="Pfam" id="PF06897">
    <property type="entry name" value="DUF1269"/>
    <property type="match status" value="1"/>
</dbReference>
<dbReference type="EMBL" id="AP018204">
    <property type="protein sequence ID" value="BAY59442.1"/>
    <property type="molecule type" value="Genomic_DNA"/>
</dbReference>
<reference evidence="2 3" key="1">
    <citation type="submission" date="2017-06" db="EMBL/GenBank/DDBJ databases">
        <title>Genome sequencing of cyanobaciteial culture collection at National Institute for Environmental Studies (NIES).</title>
        <authorList>
            <person name="Hirose Y."/>
            <person name="Shimura Y."/>
            <person name="Fujisawa T."/>
            <person name="Nakamura Y."/>
            <person name="Kawachi M."/>
        </authorList>
    </citation>
    <scope>NUCLEOTIDE SEQUENCE [LARGE SCALE GENOMIC DNA]</scope>
    <source>
        <strain evidence="2 3">NIES-2135</strain>
        <plasmid evidence="3">Plasmid Plasmid1 dna</plasmid>
    </source>
</reference>
<keyword evidence="3" id="KW-1185">Reference proteome</keyword>
<evidence type="ECO:0000256" key="1">
    <source>
        <dbReference type="SAM" id="Phobius"/>
    </source>
</evidence>
<keyword evidence="1" id="KW-0472">Membrane</keyword>
<keyword evidence="1" id="KW-1133">Transmembrane helix</keyword>
<evidence type="ECO:0000313" key="2">
    <source>
        <dbReference type="EMBL" id="BAY59442.1"/>
    </source>
</evidence>
<feature type="transmembrane region" description="Helical" evidence="1">
    <location>
        <begin position="81"/>
        <end position="99"/>
    </location>
</feature>
<keyword evidence="1" id="KW-0812">Transmembrane</keyword>
<feature type="transmembrane region" description="Helical" evidence="1">
    <location>
        <begin position="55"/>
        <end position="75"/>
    </location>
</feature>
<name>A0A1Z4JRU2_LEPBY</name>